<dbReference type="GO" id="GO:0009451">
    <property type="term" value="P:RNA modification"/>
    <property type="evidence" value="ECO:0007669"/>
    <property type="project" value="InterPro"/>
</dbReference>
<proteinExistence type="predicted"/>
<dbReference type="InterPro" id="IPR011990">
    <property type="entry name" value="TPR-like_helical_dom_sf"/>
</dbReference>
<dbReference type="Gene3D" id="1.25.40.10">
    <property type="entry name" value="Tetratricopeptide repeat domain"/>
    <property type="match status" value="1"/>
</dbReference>
<evidence type="ECO:0000313" key="3">
    <source>
        <dbReference type="EMBL" id="KAL0377564.1"/>
    </source>
</evidence>
<comment type="caution">
    <text evidence="3">The sequence shown here is derived from an EMBL/GenBank/DDBJ whole genome shotgun (WGS) entry which is preliminary data.</text>
</comment>
<dbReference type="InterPro" id="IPR046960">
    <property type="entry name" value="PPR_At4g14850-like_plant"/>
</dbReference>
<accession>A0AAW2RC29</accession>
<dbReference type="GO" id="GO:0003723">
    <property type="term" value="F:RNA binding"/>
    <property type="evidence" value="ECO:0007669"/>
    <property type="project" value="InterPro"/>
</dbReference>
<dbReference type="InterPro" id="IPR002885">
    <property type="entry name" value="PPR_rpt"/>
</dbReference>
<reference evidence="3" key="2">
    <citation type="journal article" date="2024" name="Plant">
        <title>Genomic evolution and insights into agronomic trait innovations of Sesamum species.</title>
        <authorList>
            <person name="Miao H."/>
            <person name="Wang L."/>
            <person name="Qu L."/>
            <person name="Liu H."/>
            <person name="Sun Y."/>
            <person name="Le M."/>
            <person name="Wang Q."/>
            <person name="Wei S."/>
            <person name="Zheng Y."/>
            <person name="Lin W."/>
            <person name="Duan Y."/>
            <person name="Cao H."/>
            <person name="Xiong S."/>
            <person name="Wang X."/>
            <person name="Wei L."/>
            <person name="Li C."/>
            <person name="Ma Q."/>
            <person name="Ju M."/>
            <person name="Zhao R."/>
            <person name="Li G."/>
            <person name="Mu C."/>
            <person name="Tian Q."/>
            <person name="Mei H."/>
            <person name="Zhang T."/>
            <person name="Gao T."/>
            <person name="Zhang H."/>
        </authorList>
    </citation>
    <scope>NUCLEOTIDE SEQUENCE</scope>
    <source>
        <strain evidence="3">G02</strain>
    </source>
</reference>
<keyword evidence="1" id="KW-0677">Repeat</keyword>
<dbReference type="PROSITE" id="PS51375">
    <property type="entry name" value="PPR"/>
    <property type="match status" value="1"/>
</dbReference>
<gene>
    <name evidence="3" type="ORF">Sradi_3061900</name>
</gene>
<reference evidence="3" key="1">
    <citation type="submission" date="2020-06" db="EMBL/GenBank/DDBJ databases">
        <authorList>
            <person name="Li T."/>
            <person name="Hu X."/>
            <person name="Zhang T."/>
            <person name="Song X."/>
            <person name="Zhang H."/>
            <person name="Dai N."/>
            <person name="Sheng W."/>
            <person name="Hou X."/>
            <person name="Wei L."/>
        </authorList>
    </citation>
    <scope>NUCLEOTIDE SEQUENCE</scope>
    <source>
        <strain evidence="3">G02</strain>
        <tissue evidence="3">Leaf</tissue>
    </source>
</reference>
<feature type="repeat" description="PPR" evidence="2">
    <location>
        <begin position="83"/>
        <end position="115"/>
    </location>
</feature>
<dbReference type="AlphaFoldDB" id="A0AAW2RC29"/>
<dbReference type="NCBIfam" id="TIGR00756">
    <property type="entry name" value="PPR"/>
    <property type="match status" value="1"/>
</dbReference>
<dbReference type="Pfam" id="PF01535">
    <property type="entry name" value="PPR"/>
    <property type="match status" value="2"/>
</dbReference>
<dbReference type="EMBL" id="JACGWJ010000013">
    <property type="protein sequence ID" value="KAL0377564.1"/>
    <property type="molecule type" value="Genomic_DNA"/>
</dbReference>
<evidence type="ECO:0000256" key="2">
    <source>
        <dbReference type="PROSITE-ProRule" id="PRU00708"/>
    </source>
</evidence>
<name>A0AAW2RC29_SESRA</name>
<organism evidence="3">
    <name type="scientific">Sesamum radiatum</name>
    <name type="common">Black benniseed</name>
    <dbReference type="NCBI Taxonomy" id="300843"/>
    <lineage>
        <taxon>Eukaryota</taxon>
        <taxon>Viridiplantae</taxon>
        <taxon>Streptophyta</taxon>
        <taxon>Embryophyta</taxon>
        <taxon>Tracheophyta</taxon>
        <taxon>Spermatophyta</taxon>
        <taxon>Magnoliopsida</taxon>
        <taxon>eudicotyledons</taxon>
        <taxon>Gunneridae</taxon>
        <taxon>Pentapetalae</taxon>
        <taxon>asterids</taxon>
        <taxon>lamiids</taxon>
        <taxon>Lamiales</taxon>
        <taxon>Pedaliaceae</taxon>
        <taxon>Sesamum</taxon>
    </lineage>
</organism>
<sequence>MRWPAVCSTPSSLARHCRALMRSCARHSVLGTGQKLHATVITSGLLDLPKTFLRNVILHMYAACGDVLAARKLFDEIPITQKDTVDWTMLMDCYSRGGLSMDALSLFVSMRREGY</sequence>
<dbReference type="PANTHER" id="PTHR47926">
    <property type="entry name" value="PENTATRICOPEPTIDE REPEAT-CONTAINING PROTEIN"/>
    <property type="match status" value="1"/>
</dbReference>
<evidence type="ECO:0000256" key="1">
    <source>
        <dbReference type="ARBA" id="ARBA00022737"/>
    </source>
</evidence>
<protein>
    <submittedName>
        <fullName evidence="3">Pentatricopeptide repeat-containing protein, mitochondrial</fullName>
    </submittedName>
</protein>